<dbReference type="Pfam" id="PF00672">
    <property type="entry name" value="HAMP"/>
    <property type="match status" value="1"/>
</dbReference>
<dbReference type="GO" id="GO:0004888">
    <property type="term" value="F:transmembrane signaling receptor activity"/>
    <property type="evidence" value="ECO:0007669"/>
    <property type="project" value="InterPro"/>
</dbReference>
<dbReference type="PROSITE" id="PS50885">
    <property type="entry name" value="HAMP"/>
    <property type="match status" value="1"/>
</dbReference>
<dbReference type="PROSITE" id="PS50111">
    <property type="entry name" value="CHEMOTAXIS_TRANSDUC_2"/>
    <property type="match status" value="1"/>
</dbReference>
<comment type="similarity">
    <text evidence="7">Belongs to the methyl-accepting chemotaxis (MCP) protein family.</text>
</comment>
<evidence type="ECO:0000256" key="3">
    <source>
        <dbReference type="ARBA" id="ARBA00022692"/>
    </source>
</evidence>
<dbReference type="AlphaFoldDB" id="A0A3G9J3M5"/>
<name>A0A3G9J3M5_9BACL</name>
<dbReference type="PANTHER" id="PTHR32089">
    <property type="entry name" value="METHYL-ACCEPTING CHEMOTAXIS PROTEIN MCPB"/>
    <property type="match status" value="1"/>
</dbReference>
<dbReference type="SMART" id="SM00283">
    <property type="entry name" value="MA"/>
    <property type="match status" value="1"/>
</dbReference>
<evidence type="ECO:0000256" key="2">
    <source>
        <dbReference type="ARBA" id="ARBA00022475"/>
    </source>
</evidence>
<dbReference type="RefSeq" id="WP_125661857.1">
    <property type="nucleotide sequence ID" value="NZ_AP019308.1"/>
</dbReference>
<dbReference type="InterPro" id="IPR003660">
    <property type="entry name" value="HAMP_dom"/>
</dbReference>
<dbReference type="PANTHER" id="PTHR32089:SF114">
    <property type="entry name" value="METHYL-ACCEPTING CHEMOTAXIS PROTEIN MCPB"/>
    <property type="match status" value="1"/>
</dbReference>
<keyword evidence="3" id="KW-0812">Transmembrane</keyword>
<dbReference type="GO" id="GO:0006935">
    <property type="term" value="P:chemotaxis"/>
    <property type="evidence" value="ECO:0007669"/>
    <property type="project" value="InterPro"/>
</dbReference>
<evidence type="ECO:0000256" key="5">
    <source>
        <dbReference type="ARBA" id="ARBA00023136"/>
    </source>
</evidence>
<reference evidence="8 9" key="1">
    <citation type="submission" date="2018-11" db="EMBL/GenBank/DDBJ databases">
        <title>Complete genome sequence of Paenibacillus baekrokdamisoli strain KCTC 33723.</title>
        <authorList>
            <person name="Kang S.W."/>
            <person name="Lee K.C."/>
            <person name="Kim K.K."/>
            <person name="Kim J.S."/>
            <person name="Kim D.S."/>
            <person name="Ko S.H."/>
            <person name="Yang S.H."/>
            <person name="Lee J.S."/>
        </authorList>
    </citation>
    <scope>NUCLEOTIDE SEQUENCE [LARGE SCALE GENOMIC DNA]</scope>
    <source>
        <strain evidence="8 9">KCTC 33723</strain>
    </source>
</reference>
<dbReference type="InterPro" id="IPR004089">
    <property type="entry name" value="MCPsignal_dom"/>
</dbReference>
<dbReference type="SUPFAM" id="SSF58104">
    <property type="entry name" value="Methyl-accepting chemotaxis protein (MCP) signaling domain"/>
    <property type="match status" value="1"/>
</dbReference>
<dbReference type="CDD" id="cd12912">
    <property type="entry name" value="PDC2_MCP_like"/>
    <property type="match status" value="1"/>
</dbReference>
<dbReference type="Proteomes" id="UP000275368">
    <property type="component" value="Chromosome"/>
</dbReference>
<dbReference type="CDD" id="cd06225">
    <property type="entry name" value="HAMP"/>
    <property type="match status" value="1"/>
</dbReference>
<evidence type="ECO:0000256" key="4">
    <source>
        <dbReference type="ARBA" id="ARBA00022989"/>
    </source>
</evidence>
<dbReference type="SMART" id="SM01049">
    <property type="entry name" value="Cache_2"/>
    <property type="match status" value="1"/>
</dbReference>
<keyword evidence="2" id="KW-1003">Cell membrane</keyword>
<dbReference type="EMBL" id="AP019308">
    <property type="protein sequence ID" value="BBH22955.1"/>
    <property type="molecule type" value="Genomic_DNA"/>
</dbReference>
<dbReference type="OrthoDB" id="9810264at2"/>
<keyword evidence="5" id="KW-0472">Membrane</keyword>
<dbReference type="InterPro" id="IPR033480">
    <property type="entry name" value="sCache_2"/>
</dbReference>
<dbReference type="GO" id="GO:0007165">
    <property type="term" value="P:signal transduction"/>
    <property type="evidence" value="ECO:0007669"/>
    <property type="project" value="UniProtKB-KW"/>
</dbReference>
<keyword evidence="4" id="KW-1133">Transmembrane helix</keyword>
<dbReference type="CDD" id="cd11386">
    <property type="entry name" value="MCP_signal"/>
    <property type="match status" value="1"/>
</dbReference>
<evidence type="ECO:0000313" key="8">
    <source>
        <dbReference type="EMBL" id="BBH22955.1"/>
    </source>
</evidence>
<gene>
    <name evidence="8" type="ORF">Back11_43000</name>
</gene>
<evidence type="ECO:0000256" key="6">
    <source>
        <dbReference type="ARBA" id="ARBA00023224"/>
    </source>
</evidence>
<accession>A0A3G9J3M5</accession>
<keyword evidence="6" id="KW-0807">Transducer</keyword>
<dbReference type="KEGG" id="pbk:Back11_43000"/>
<comment type="subcellular location">
    <subcellularLocation>
        <location evidence="1">Cell membrane</location>
        <topology evidence="1">Multi-pass membrane protein</topology>
    </subcellularLocation>
</comment>
<dbReference type="Gene3D" id="1.10.287.950">
    <property type="entry name" value="Methyl-accepting chemotaxis protein"/>
    <property type="match status" value="1"/>
</dbReference>
<dbReference type="InterPro" id="IPR004090">
    <property type="entry name" value="Chemotax_Me-accpt_rcpt"/>
</dbReference>
<evidence type="ECO:0000256" key="7">
    <source>
        <dbReference type="ARBA" id="ARBA00029447"/>
    </source>
</evidence>
<dbReference type="SMART" id="SM00304">
    <property type="entry name" value="HAMP"/>
    <property type="match status" value="1"/>
</dbReference>
<dbReference type="Gene3D" id="3.30.450.20">
    <property type="entry name" value="PAS domain"/>
    <property type="match status" value="1"/>
</dbReference>
<dbReference type="Pfam" id="PF17200">
    <property type="entry name" value="sCache_2"/>
    <property type="match status" value="1"/>
</dbReference>
<sequence length="585" mass="62297">MSNKARGMFRLTIQRKLLIVSSFLLIVPILAFGVVTYQVTGRETTSLIENGLKNNVEMAGQMLIALDTEVRSGSITLDEAKENLRILLLGEKQADNTRPINAKIDLGKNGYFFVLDDKGNLLAHPKLEGQSIWDKKTSDGTYYIQDMVKAAKNGGGFTYYNWPLPDSTKEALKVAYAENFASWGWIIAAGSYMQDYNSGQHDILITMLITLGICIAAGLAILTPFALHISRPVIRISNQAERMAEGDLTGSEIIVSNKDEIGQLAASFNRLSSNLRELAGNQLLSANSLAASSNQLSSVIGETVQAAHVTSDSLSELAANNATQAGSIEETSNAMEEMASGIGRIATTATTTFEASAATLQEAEEGNQLIIQSSEQMTFISETVGDLSAVVKQLGARTKEIGEIAEAIQGISQQTNLLALNASIEAARAGEHGKGFAVVAGEIRKLAERSSDSAAKVTDLISTIVGDIHHAGESMLKGENEVMSGTLSIHKTGEAFVRILQATRSVVDQAEEASAAAQQMSASAQEISAALQQMESVSANSAGTAGAISSVNEEQLASMEQIAASAQNLSRMSDNMKQLANKFHI</sequence>
<keyword evidence="9" id="KW-1185">Reference proteome</keyword>
<proteinExistence type="inferred from homology"/>
<dbReference type="Gene3D" id="6.10.340.10">
    <property type="match status" value="1"/>
</dbReference>
<dbReference type="PRINTS" id="PR00260">
    <property type="entry name" value="CHEMTRNSDUCR"/>
</dbReference>
<organism evidence="8 9">
    <name type="scientific">Paenibacillus baekrokdamisoli</name>
    <dbReference type="NCBI Taxonomy" id="1712516"/>
    <lineage>
        <taxon>Bacteria</taxon>
        <taxon>Bacillati</taxon>
        <taxon>Bacillota</taxon>
        <taxon>Bacilli</taxon>
        <taxon>Bacillales</taxon>
        <taxon>Paenibacillaceae</taxon>
        <taxon>Paenibacillus</taxon>
    </lineage>
</organism>
<protein>
    <submittedName>
        <fullName evidence="8">Chemotaxis protein</fullName>
    </submittedName>
</protein>
<evidence type="ECO:0000256" key="1">
    <source>
        <dbReference type="ARBA" id="ARBA00004651"/>
    </source>
</evidence>
<dbReference type="GO" id="GO:0005886">
    <property type="term" value="C:plasma membrane"/>
    <property type="evidence" value="ECO:0007669"/>
    <property type="project" value="UniProtKB-SubCell"/>
</dbReference>
<evidence type="ECO:0000313" key="9">
    <source>
        <dbReference type="Proteomes" id="UP000275368"/>
    </source>
</evidence>
<dbReference type="Pfam" id="PF00015">
    <property type="entry name" value="MCPsignal"/>
    <property type="match status" value="1"/>
</dbReference>